<dbReference type="AlphaFoldDB" id="A0A1H6XDK4"/>
<sequence>MATITIGSTAGQRPYLQLNVWESATNKGANQSTVSFSLILKRPSRISSSASKSWSASIDGQNFSGSGSIGGSGDKTLLTGSKVVGHNADGSKSIGFSASASLNITWSGQWLGTISGSGSMGLTKIPRYFSSCSAWVSSRTETQVTVSWKTAETCNGVSAVYDGTEHWIGDPNGTSGSITLTMNPDTSKNLYFRLRRKDSNLVSNTNQVSASTYAYPYVQSGTDFVIEDTLKLNVYNPLNHSYVLNVYASNGSVIGGYNGSGTVLNGFNDSGSIDLMYRSCANRSDTYHVTIDYNGHISTYDNGNTYSADKAVPAIGNVTISDTKTFAGIHKQATELIQGRSAIRATVASVSAQKYAKLRKITVSYDGTEKSKSWTDETESDSNIDFDFTTSNSNEVTITVEDSRGLKTTRKIQLSFLQFAMPSLTLTAERGIYDAVYKTWKSDANHGTYAKCVLGGSTDSHLDIDSSKSVIKINNTSTSISSFGDMYIGGGNLLYTSGYHIEATLFDALGQSATAVADIASGSRIMTILKDEGIAFGGMAEKGKFKIYDNLEFNGCILPIGFIYMSMVDENPAKWFGGTWEKIYGRYLLAAGDDTYVPLTSEGSYFTLNKRNRVKWGRDNSWVYKDLDAGTYKAENKTFDNQDPSSGHQKEVWARAEVGLEHGAMGQGVRVSTFESAGYGLTKAPSFTERVIVSSGTYRPCLPPTVVVYMWQRTA</sequence>
<gene>
    <name evidence="2" type="ORF">SAMN04487834_108610</name>
</gene>
<feature type="domain" description="Baseplate structural protein Gp10 C-terminal" evidence="1">
    <location>
        <begin position="556"/>
        <end position="714"/>
    </location>
</feature>
<dbReference type="EMBL" id="FNYK01000086">
    <property type="protein sequence ID" value="SEJ26196.1"/>
    <property type="molecule type" value="Genomic_DNA"/>
</dbReference>
<dbReference type="InterPro" id="IPR053827">
    <property type="entry name" value="Gp10_C"/>
</dbReference>
<evidence type="ECO:0000259" key="1">
    <source>
        <dbReference type="Pfam" id="PF21939"/>
    </source>
</evidence>
<reference evidence="3" key="1">
    <citation type="submission" date="2016-10" db="EMBL/GenBank/DDBJ databases">
        <authorList>
            <person name="Varghese N."/>
        </authorList>
    </citation>
    <scope>NUCLEOTIDE SEQUENCE [LARGE SCALE GENOMIC DNA]</scope>
    <source>
        <strain evidence="3">DSM 20406</strain>
    </source>
</reference>
<dbReference type="Pfam" id="PF21939">
    <property type="entry name" value="Gp10_C"/>
    <property type="match status" value="1"/>
</dbReference>
<dbReference type="Proteomes" id="UP000183028">
    <property type="component" value="Unassembled WGS sequence"/>
</dbReference>
<evidence type="ECO:0000313" key="3">
    <source>
        <dbReference type="Proteomes" id="UP000183028"/>
    </source>
</evidence>
<keyword evidence="3" id="KW-1185">Reference proteome</keyword>
<evidence type="ECO:0000313" key="2">
    <source>
        <dbReference type="EMBL" id="SEJ26196.1"/>
    </source>
</evidence>
<protein>
    <recommendedName>
        <fullName evidence="1">Baseplate structural protein Gp10 C-terminal domain-containing protein</fullName>
    </recommendedName>
</protein>
<dbReference type="OrthoDB" id="1655843at2"/>
<proteinExistence type="predicted"/>
<name>A0A1H6XDK4_9FIRM</name>
<organism evidence="2 3">
    <name type="scientific">Sharpea azabuensis</name>
    <dbReference type="NCBI Taxonomy" id="322505"/>
    <lineage>
        <taxon>Bacteria</taxon>
        <taxon>Bacillati</taxon>
        <taxon>Bacillota</taxon>
        <taxon>Erysipelotrichia</taxon>
        <taxon>Erysipelotrichales</taxon>
        <taxon>Coprobacillaceae</taxon>
        <taxon>Sharpea</taxon>
    </lineage>
</organism>
<dbReference type="RefSeq" id="WP_074732814.1">
    <property type="nucleotide sequence ID" value="NZ_FNYK01000086.1"/>
</dbReference>
<accession>A0A1H6XDK4</accession>